<evidence type="ECO:0000256" key="1">
    <source>
        <dbReference type="SAM" id="Coils"/>
    </source>
</evidence>
<evidence type="ECO:0000313" key="5">
    <source>
        <dbReference type="Proteomes" id="UP000252770"/>
    </source>
</evidence>
<gene>
    <name evidence="4" type="ORF">DT076_02950</name>
</gene>
<name>A0A367YZU2_9ACTN</name>
<dbReference type="AlphaFoldDB" id="A0A367YZU2"/>
<evidence type="ECO:0000256" key="3">
    <source>
        <dbReference type="SAM" id="Phobius"/>
    </source>
</evidence>
<dbReference type="RefSeq" id="WP_114125091.1">
    <property type="nucleotide sequence ID" value="NZ_QOUI01000001.1"/>
</dbReference>
<feature type="transmembrane region" description="Helical" evidence="3">
    <location>
        <begin position="430"/>
        <end position="449"/>
    </location>
</feature>
<evidence type="ECO:0000256" key="2">
    <source>
        <dbReference type="SAM" id="MobiDB-lite"/>
    </source>
</evidence>
<feature type="transmembrane region" description="Helical" evidence="3">
    <location>
        <begin position="404"/>
        <end position="424"/>
    </location>
</feature>
<keyword evidence="5" id="KW-1185">Reference proteome</keyword>
<keyword evidence="3" id="KW-0812">Transmembrane</keyword>
<reference evidence="4 5" key="1">
    <citation type="submission" date="2018-07" db="EMBL/GenBank/DDBJ databases">
        <title>Desertimonas flava gen. nov. sp. nov.</title>
        <authorList>
            <person name="Liu S."/>
        </authorList>
    </citation>
    <scope>NUCLEOTIDE SEQUENCE [LARGE SCALE GENOMIC DNA]</scope>
    <source>
        <strain evidence="4 5">16Sb5-5</strain>
    </source>
</reference>
<organism evidence="4 5">
    <name type="scientific">Desertihabitans brevis</name>
    <dbReference type="NCBI Taxonomy" id="2268447"/>
    <lineage>
        <taxon>Bacteria</taxon>
        <taxon>Bacillati</taxon>
        <taxon>Actinomycetota</taxon>
        <taxon>Actinomycetes</taxon>
        <taxon>Propionibacteriales</taxon>
        <taxon>Propionibacteriaceae</taxon>
        <taxon>Desertihabitans</taxon>
    </lineage>
</organism>
<dbReference type="Proteomes" id="UP000252770">
    <property type="component" value="Unassembled WGS sequence"/>
</dbReference>
<proteinExistence type="predicted"/>
<sequence>MVDEWDWFWAGEHGRDRLLRDELEHASASAARAHSTMRGLRSQLTELQGDVELRLRRLSRAFDAYVELGDVREQLLDHGDTRLIRRDAARAVESLAAGTVPTPLDPDDYVADYWLIEAVNAIIAVAAGRRDPALEQRVVTAEPRGELFLLACAAALGHGSAVADRLPAALAGDGTLDPDRRVLAEAVLEGRFGAAGQRHLDGVVAAALGRVDWSGWCRQRAGGDDPQRRLEELGRFWQGSEPAGPEQPARLRVGGRRAPGQPEAPAPRPDAGQRLQQVVSRMVAEGSPAERHLLLRAAELRAVIEHPERDGSAEPAAPSIPVLDWVLELADEEEPARRARALEWLRPHLRQLAEQLPPVLERTPVEVVVRRGGWTLTGDQHGLDTEAVRRARAGVGAMRPGRPVPAIACFAGAGAALVLGLLALSGAQGLAAVLVVLAVVLAGGGWWLLRRHRRQFLDQQRGRRELLDLAVEEVEERLSTARTTQEQEQQEYRSRREDLLARLGGPALPVEDVAPLPSGRRVLAEPAPSEPGP</sequence>
<keyword evidence="3" id="KW-1133">Transmembrane helix</keyword>
<feature type="region of interest" description="Disordered" evidence="2">
    <location>
        <begin position="236"/>
        <end position="274"/>
    </location>
</feature>
<feature type="coiled-coil region" evidence="1">
    <location>
        <begin position="457"/>
        <end position="491"/>
    </location>
</feature>
<comment type="caution">
    <text evidence="4">The sequence shown here is derived from an EMBL/GenBank/DDBJ whole genome shotgun (WGS) entry which is preliminary data.</text>
</comment>
<protein>
    <submittedName>
        <fullName evidence="4">Uncharacterized protein</fullName>
    </submittedName>
</protein>
<evidence type="ECO:0000313" key="4">
    <source>
        <dbReference type="EMBL" id="RCK71390.1"/>
    </source>
</evidence>
<feature type="region of interest" description="Disordered" evidence="2">
    <location>
        <begin position="506"/>
        <end position="533"/>
    </location>
</feature>
<keyword evidence="1" id="KW-0175">Coiled coil</keyword>
<keyword evidence="3" id="KW-0472">Membrane</keyword>
<dbReference type="EMBL" id="QOUI01000001">
    <property type="protein sequence ID" value="RCK71390.1"/>
    <property type="molecule type" value="Genomic_DNA"/>
</dbReference>
<accession>A0A367YZU2</accession>